<feature type="domain" description="Peptidase M12A" evidence="3">
    <location>
        <begin position="191"/>
        <end position="386"/>
    </location>
</feature>
<sequence length="711" mass="75929">MLTHIAKRTLIASLLCSGTFLLPAAASAQTWSETVASTFQGNAALRIEAPDAATLGLDHSRLTYTWTVPAGWAHGPDQGAAITVWAPDTTSEAEGEIKLQLSDGNRTAELKRKIIGNASFAAASGSEKNTLDQLKVTELKRDQPLRSQSMTVRLSNSVDGSEFDADAVKIGDQLVYQGDMILGEGKGFQARGMQAKQTKLWRNGVVPYSIDPAFPPVAVQAINDAIKQFDLHTQIRFVPRTEADQDSVYFRHTGATGCNSYPGRKGGVQDLNLASGCFPMGIIMHEMMHAIGFMHEHMRHDRDSYVHVQYPNITQGEEHNFRKIPDQQSVTYGDYDYASLLHYGRYAFSIGKDAPTIIAPEGVAIGVRTGFSAGDALLIKQVYSAPQNEEPVARLTGPAQAEAESLVTLDASASSDPDGDALSYVWQAPEGIQLTSDGARASFTVPALTVDRPFTFTVDVQDGKETVSAQHTVLVKAQPPKAPPEVVLTVVDSVESGGTIAVDVDARSASGHPLTYTWARTKSLFGGGIGNKPAGSYQVAAVDKDAKGRISVTVSDGKHEVKREQIVTVKAPAVPQNEKPVAHLTGPAQAEAESLVTLDASASSDPDGDALSYVWHAPEGIQLTPDGARASFTVPALTVDRPFTFTVDVQDGKETVSAQHTVLVKAQPPKAPPEVVLRVVDSVESGGTIAVDVDARSASGHPLTYTWARTT</sequence>
<feature type="signal peptide" evidence="2">
    <location>
        <begin position="1"/>
        <end position="28"/>
    </location>
</feature>
<dbReference type="InterPro" id="IPR001506">
    <property type="entry name" value="Peptidase_M12A"/>
</dbReference>
<gene>
    <name evidence="4" type="ORF">ACFPM8_21450</name>
</gene>
<keyword evidence="1" id="KW-0378">Hydrolase</keyword>
<dbReference type="Gene3D" id="2.60.40.10">
    <property type="entry name" value="Immunoglobulins"/>
    <property type="match status" value="2"/>
</dbReference>
<dbReference type="PROSITE" id="PS51864">
    <property type="entry name" value="ASTACIN"/>
    <property type="match status" value="1"/>
</dbReference>
<dbReference type="Proteomes" id="UP001596045">
    <property type="component" value="Unassembled WGS sequence"/>
</dbReference>
<dbReference type="CDD" id="cd04280">
    <property type="entry name" value="ZnMc_astacin_like"/>
    <property type="match status" value="1"/>
</dbReference>
<keyword evidence="1" id="KW-0862">Zinc</keyword>
<evidence type="ECO:0000256" key="2">
    <source>
        <dbReference type="SAM" id="SignalP"/>
    </source>
</evidence>
<dbReference type="EMBL" id="JBHSMT010000031">
    <property type="protein sequence ID" value="MFC5476540.1"/>
    <property type="molecule type" value="Genomic_DNA"/>
</dbReference>
<dbReference type="Pfam" id="PF17963">
    <property type="entry name" value="Big_9"/>
    <property type="match status" value="1"/>
</dbReference>
<keyword evidence="1" id="KW-0482">Metalloprotease</keyword>
<feature type="binding site" evidence="1">
    <location>
        <position position="289"/>
    </location>
    <ligand>
        <name>Zn(2+)</name>
        <dbReference type="ChEBI" id="CHEBI:29105"/>
        <note>catalytic</note>
    </ligand>
</feature>
<dbReference type="InterPro" id="IPR034035">
    <property type="entry name" value="Astacin-like_dom"/>
</dbReference>
<dbReference type="InterPro" id="IPR024079">
    <property type="entry name" value="MetalloPept_cat_dom_sf"/>
</dbReference>
<proteinExistence type="predicted"/>
<evidence type="ECO:0000259" key="3">
    <source>
        <dbReference type="PROSITE" id="PS51864"/>
    </source>
</evidence>
<dbReference type="PANTHER" id="PTHR10127">
    <property type="entry name" value="DISCOIDIN, CUB, EGF, LAMININ , AND ZINC METALLOPROTEASE DOMAIN CONTAINING"/>
    <property type="match status" value="1"/>
</dbReference>
<dbReference type="Pfam" id="PF22352">
    <property type="entry name" value="K319L-like_PKD"/>
    <property type="match status" value="1"/>
</dbReference>
<dbReference type="SUPFAM" id="SSF55486">
    <property type="entry name" value="Metalloproteases ('zincins'), catalytic domain"/>
    <property type="match status" value="1"/>
</dbReference>
<dbReference type="SMART" id="SM00235">
    <property type="entry name" value="ZnMc"/>
    <property type="match status" value="1"/>
</dbReference>
<dbReference type="PRINTS" id="PR00480">
    <property type="entry name" value="ASTACIN"/>
</dbReference>
<evidence type="ECO:0000313" key="4">
    <source>
        <dbReference type="EMBL" id="MFC5476540.1"/>
    </source>
</evidence>
<accession>A0ABW0MEQ4</accession>
<name>A0ABW0MEQ4_9BURK</name>
<protein>
    <submittedName>
        <fullName evidence="4">M12 family metallopeptidase</fullName>
    </submittedName>
</protein>
<dbReference type="SMART" id="SM00089">
    <property type="entry name" value="PKD"/>
    <property type="match status" value="3"/>
</dbReference>
<keyword evidence="5" id="KW-1185">Reference proteome</keyword>
<dbReference type="InterPro" id="IPR035986">
    <property type="entry name" value="PKD_dom_sf"/>
</dbReference>
<dbReference type="SUPFAM" id="SSF49299">
    <property type="entry name" value="PKD domain"/>
    <property type="match status" value="1"/>
</dbReference>
<feature type="binding site" evidence="1">
    <location>
        <position position="285"/>
    </location>
    <ligand>
        <name>Zn(2+)</name>
        <dbReference type="ChEBI" id="CHEBI:29105"/>
        <note>catalytic</note>
    </ligand>
</feature>
<dbReference type="InterPro" id="IPR006026">
    <property type="entry name" value="Peptidase_Metallo"/>
</dbReference>
<evidence type="ECO:0000256" key="1">
    <source>
        <dbReference type="PROSITE-ProRule" id="PRU01211"/>
    </source>
</evidence>
<keyword evidence="2" id="KW-0732">Signal</keyword>
<organism evidence="4 5">
    <name type="scientific">Paraherbaspirillum soli</name>
    <dbReference type="NCBI Taxonomy" id="631222"/>
    <lineage>
        <taxon>Bacteria</taxon>
        <taxon>Pseudomonadati</taxon>
        <taxon>Pseudomonadota</taxon>
        <taxon>Betaproteobacteria</taxon>
        <taxon>Burkholderiales</taxon>
        <taxon>Oxalobacteraceae</taxon>
        <taxon>Paraherbaspirillum</taxon>
    </lineage>
</organism>
<comment type="caution">
    <text evidence="4">The sequence shown here is derived from an EMBL/GenBank/DDBJ whole genome shotgun (WGS) entry which is preliminary data.</text>
</comment>
<reference evidence="5" key="1">
    <citation type="journal article" date="2019" name="Int. J. Syst. Evol. Microbiol.">
        <title>The Global Catalogue of Microorganisms (GCM) 10K type strain sequencing project: providing services to taxonomists for standard genome sequencing and annotation.</title>
        <authorList>
            <consortium name="The Broad Institute Genomics Platform"/>
            <consortium name="The Broad Institute Genome Sequencing Center for Infectious Disease"/>
            <person name="Wu L."/>
            <person name="Ma J."/>
        </authorList>
    </citation>
    <scope>NUCLEOTIDE SEQUENCE [LARGE SCALE GENOMIC DNA]</scope>
    <source>
        <strain evidence="5">JCM 17066</strain>
    </source>
</reference>
<feature type="non-terminal residue" evidence="4">
    <location>
        <position position="711"/>
    </location>
</feature>
<comment type="cofactor">
    <cofactor evidence="1">
        <name>Zn(2+)</name>
        <dbReference type="ChEBI" id="CHEBI:29105"/>
    </cofactor>
    <text evidence="1">Binds 1 zinc ion per subunit.</text>
</comment>
<dbReference type="RefSeq" id="WP_379000829.1">
    <property type="nucleotide sequence ID" value="NZ_JBHSMT010000031.1"/>
</dbReference>
<keyword evidence="1" id="KW-0645">Protease</keyword>
<comment type="caution">
    <text evidence="1">Lacks conserved residue(s) required for the propagation of feature annotation.</text>
</comment>
<dbReference type="InterPro" id="IPR022409">
    <property type="entry name" value="PKD/Chitinase_dom"/>
</dbReference>
<feature type="chain" id="PRO_5045967525" evidence="2">
    <location>
        <begin position="29"/>
        <end position="711"/>
    </location>
</feature>
<dbReference type="InterPro" id="IPR013783">
    <property type="entry name" value="Ig-like_fold"/>
</dbReference>
<evidence type="ECO:0000313" key="5">
    <source>
        <dbReference type="Proteomes" id="UP001596045"/>
    </source>
</evidence>
<feature type="binding site" evidence="1">
    <location>
        <position position="295"/>
    </location>
    <ligand>
        <name>Zn(2+)</name>
        <dbReference type="ChEBI" id="CHEBI:29105"/>
        <note>catalytic</note>
    </ligand>
</feature>
<dbReference type="Pfam" id="PF01400">
    <property type="entry name" value="Astacin"/>
    <property type="match status" value="1"/>
</dbReference>
<feature type="active site" evidence="1">
    <location>
        <position position="286"/>
    </location>
</feature>
<dbReference type="Gene3D" id="3.40.390.10">
    <property type="entry name" value="Collagenase (Catalytic Domain)"/>
    <property type="match status" value="1"/>
</dbReference>
<dbReference type="PANTHER" id="PTHR10127:SF850">
    <property type="entry name" value="METALLOENDOPEPTIDASE"/>
    <property type="match status" value="1"/>
</dbReference>
<keyword evidence="1" id="KW-0479">Metal-binding</keyword>